<evidence type="ECO:0000259" key="12">
    <source>
        <dbReference type="Pfam" id="PF04560"/>
    </source>
</evidence>
<dbReference type="Gene3D" id="3.90.1800.10">
    <property type="entry name" value="RNA polymerase alpha subunit dimerisation domain"/>
    <property type="match status" value="1"/>
</dbReference>
<feature type="domain" description="RNA polymerase Rpb2" evidence="13">
    <location>
        <begin position="370"/>
        <end position="408"/>
    </location>
</feature>
<dbReference type="InterPro" id="IPR007121">
    <property type="entry name" value="RNA_pol_bsu_CS"/>
</dbReference>
<dbReference type="EC" id="2.7.7.6" evidence="7 9"/>
<dbReference type="Pfam" id="PF04563">
    <property type="entry name" value="RNA_pol_Rpb2_1"/>
    <property type="match status" value="1"/>
</dbReference>
<protein>
    <recommendedName>
        <fullName evidence="7 9">DNA-directed RNA polymerase subunit beta</fullName>
        <shortName evidence="7">RNAP subunit beta</shortName>
        <ecNumber evidence="7 9">2.7.7.6</ecNumber>
    </recommendedName>
    <alternativeName>
        <fullName evidence="7">RNA polymerase subunit beta</fullName>
    </alternativeName>
    <alternativeName>
        <fullName evidence="7">Transcriptase subunit beta</fullName>
    </alternativeName>
</protein>
<dbReference type="FunFam" id="3.90.1800.10:FF:000001">
    <property type="entry name" value="DNA-directed RNA polymerase subunit beta"/>
    <property type="match status" value="1"/>
</dbReference>
<dbReference type="InterPro" id="IPR010243">
    <property type="entry name" value="RNA_pol_bsu_bac"/>
</dbReference>
<proteinExistence type="inferred from homology"/>
<evidence type="ECO:0000256" key="3">
    <source>
        <dbReference type="ARBA" id="ARBA00022679"/>
    </source>
</evidence>
<organism evidence="17 18">
    <name type="scientific">Paenibacillus polysaccharolyticus</name>
    <dbReference type="NCBI Taxonomy" id="582692"/>
    <lineage>
        <taxon>Bacteria</taxon>
        <taxon>Bacillati</taxon>
        <taxon>Bacillota</taxon>
        <taxon>Bacilli</taxon>
        <taxon>Bacillales</taxon>
        <taxon>Paenibacillaceae</taxon>
        <taxon>Paenibacillus</taxon>
    </lineage>
</organism>
<dbReference type="NCBIfam" id="TIGR02013">
    <property type="entry name" value="rpoB"/>
    <property type="match status" value="1"/>
</dbReference>
<dbReference type="GO" id="GO:0003677">
    <property type="term" value="F:DNA binding"/>
    <property type="evidence" value="ECO:0007669"/>
    <property type="project" value="UniProtKB-UniRule"/>
</dbReference>
<dbReference type="PROSITE" id="PS01166">
    <property type="entry name" value="RNA_POL_BETA"/>
    <property type="match status" value="1"/>
</dbReference>
<dbReference type="CDD" id="cd00653">
    <property type="entry name" value="RNA_pol_B_RPB2"/>
    <property type="match status" value="1"/>
</dbReference>
<dbReference type="Pfam" id="PF04561">
    <property type="entry name" value="RNA_pol_Rpb2_2"/>
    <property type="match status" value="2"/>
</dbReference>
<evidence type="ECO:0000256" key="7">
    <source>
        <dbReference type="HAMAP-Rule" id="MF_01321"/>
    </source>
</evidence>
<dbReference type="Gene3D" id="2.40.50.100">
    <property type="match status" value="1"/>
</dbReference>
<dbReference type="EMBL" id="FMVM01000026">
    <property type="protein sequence ID" value="SCZ12161.1"/>
    <property type="molecule type" value="Genomic_DNA"/>
</dbReference>
<keyword evidence="5 7" id="KW-0804">Transcription</keyword>
<dbReference type="InterPro" id="IPR007644">
    <property type="entry name" value="RNA_pol_bsu_protrusion"/>
</dbReference>
<dbReference type="InterPro" id="IPR014724">
    <property type="entry name" value="RNA_pol_RPB2_OB-fold"/>
</dbReference>
<dbReference type="InterPro" id="IPR019462">
    <property type="entry name" value="DNA-dir_RNA_pol_bsu_external_1"/>
</dbReference>
<name>A0A1G5LI62_9BACL</name>
<dbReference type="RefSeq" id="WP_090924682.1">
    <property type="nucleotide sequence ID" value="NZ_FMVM01000026.1"/>
</dbReference>
<evidence type="ECO:0000256" key="10">
    <source>
        <dbReference type="SAM" id="MobiDB-lite"/>
    </source>
</evidence>
<dbReference type="Pfam" id="PF00562">
    <property type="entry name" value="RNA_pol_Rpb2_6"/>
    <property type="match status" value="1"/>
</dbReference>
<dbReference type="Pfam" id="PF04565">
    <property type="entry name" value="RNA_pol_Rpb2_3"/>
    <property type="match status" value="1"/>
</dbReference>
<dbReference type="Gene3D" id="2.40.270.10">
    <property type="entry name" value="DNA-directed RNA polymerase, subunit 2, domain 6"/>
    <property type="match status" value="1"/>
</dbReference>
<dbReference type="HAMAP" id="MF_01321">
    <property type="entry name" value="RNApol_bact_RpoB"/>
    <property type="match status" value="1"/>
</dbReference>
<evidence type="ECO:0000313" key="17">
    <source>
        <dbReference type="EMBL" id="SCZ12161.1"/>
    </source>
</evidence>
<comment type="subunit">
    <text evidence="7 9">The RNAP catalytic core consists of 2 alpha, 1 beta, 1 beta' and 1 omega subunit. When a sigma factor is associated with the core the holoenzyme is formed, which can initiate transcription.</text>
</comment>
<dbReference type="Pfam" id="PF04560">
    <property type="entry name" value="RNA_pol_Rpb2_7"/>
    <property type="match status" value="1"/>
</dbReference>
<feature type="domain" description="RNA polymerase Rpb2" evidence="12">
    <location>
        <begin position="1072"/>
        <end position="1147"/>
    </location>
</feature>
<keyword evidence="18" id="KW-1185">Reference proteome</keyword>
<dbReference type="Gene3D" id="2.40.50.150">
    <property type="match status" value="1"/>
</dbReference>
<evidence type="ECO:0000259" key="15">
    <source>
        <dbReference type="Pfam" id="PF04565"/>
    </source>
</evidence>
<reference evidence="18" key="1">
    <citation type="submission" date="2016-10" db="EMBL/GenBank/DDBJ databases">
        <authorList>
            <person name="Varghese N."/>
            <person name="Submissions S."/>
        </authorList>
    </citation>
    <scope>NUCLEOTIDE SEQUENCE [LARGE SCALE GENOMIC DNA]</scope>
    <source>
        <strain evidence="18">BL9</strain>
    </source>
</reference>
<dbReference type="SUPFAM" id="SSF64484">
    <property type="entry name" value="beta and beta-prime subunits of DNA dependent RNA-polymerase"/>
    <property type="match status" value="1"/>
</dbReference>
<evidence type="ECO:0000259" key="16">
    <source>
        <dbReference type="Pfam" id="PF10385"/>
    </source>
</evidence>
<dbReference type="InterPro" id="IPR007642">
    <property type="entry name" value="RNA_pol_Rpb2_2"/>
</dbReference>
<dbReference type="AlphaFoldDB" id="A0A1G5LI62"/>
<dbReference type="InterPro" id="IPR007120">
    <property type="entry name" value="DNA-dir_RNAP_su2_dom"/>
</dbReference>
<evidence type="ECO:0000256" key="4">
    <source>
        <dbReference type="ARBA" id="ARBA00022695"/>
    </source>
</evidence>
<evidence type="ECO:0000256" key="1">
    <source>
        <dbReference type="ARBA" id="ARBA00004026"/>
    </source>
</evidence>
<keyword evidence="4 7" id="KW-0548">Nucleotidyltransferase</keyword>
<dbReference type="Gene3D" id="3.90.1100.10">
    <property type="match status" value="2"/>
</dbReference>
<comment type="function">
    <text evidence="1 7 9">DNA-dependent RNA polymerase catalyzes the transcription of DNA into RNA using the four ribonucleoside triphosphates as substrates.</text>
</comment>
<dbReference type="InterPro" id="IPR037033">
    <property type="entry name" value="DNA-dir_RNAP_su2_hyb_sf"/>
</dbReference>
<dbReference type="GO" id="GO:0006351">
    <property type="term" value="P:DNA-templated transcription"/>
    <property type="evidence" value="ECO:0007669"/>
    <property type="project" value="UniProtKB-UniRule"/>
</dbReference>
<evidence type="ECO:0000256" key="6">
    <source>
        <dbReference type="ARBA" id="ARBA00048552"/>
    </source>
</evidence>
<evidence type="ECO:0000256" key="5">
    <source>
        <dbReference type="ARBA" id="ARBA00023163"/>
    </source>
</evidence>
<dbReference type="Gene3D" id="3.90.1110.10">
    <property type="entry name" value="RNA polymerase Rpb2, domain 2"/>
    <property type="match status" value="1"/>
</dbReference>
<dbReference type="GO" id="GO:0000428">
    <property type="term" value="C:DNA-directed RNA polymerase complex"/>
    <property type="evidence" value="ECO:0007669"/>
    <property type="project" value="UniProtKB-KW"/>
</dbReference>
<dbReference type="Proteomes" id="UP000198538">
    <property type="component" value="Unassembled WGS sequence"/>
</dbReference>
<dbReference type="InterPro" id="IPR037034">
    <property type="entry name" value="RNA_pol_Rpb2_2_sf"/>
</dbReference>
<dbReference type="PANTHER" id="PTHR20856">
    <property type="entry name" value="DNA-DIRECTED RNA POLYMERASE I SUBUNIT 2"/>
    <property type="match status" value="1"/>
</dbReference>
<dbReference type="NCBIfam" id="NF001616">
    <property type="entry name" value="PRK00405.1"/>
    <property type="match status" value="1"/>
</dbReference>
<dbReference type="GO" id="GO:0003899">
    <property type="term" value="F:DNA-directed RNA polymerase activity"/>
    <property type="evidence" value="ECO:0007669"/>
    <property type="project" value="UniProtKB-UniRule"/>
</dbReference>
<dbReference type="InterPro" id="IPR015712">
    <property type="entry name" value="DNA-dir_RNA_pol_su2"/>
</dbReference>
<dbReference type="STRING" id="582692.SAMN05720606_12651"/>
<dbReference type="InterPro" id="IPR007641">
    <property type="entry name" value="RNA_pol_Rpb2_7"/>
</dbReference>
<feature type="domain" description="DNA-directed RNA polymerase beta subunit external 1" evidence="16">
    <location>
        <begin position="545"/>
        <end position="615"/>
    </location>
</feature>
<evidence type="ECO:0000256" key="2">
    <source>
        <dbReference type="ARBA" id="ARBA00022478"/>
    </source>
</evidence>
<comment type="catalytic activity">
    <reaction evidence="6 7 9">
        <text>RNA(n) + a ribonucleoside 5'-triphosphate = RNA(n+1) + diphosphate</text>
        <dbReference type="Rhea" id="RHEA:21248"/>
        <dbReference type="Rhea" id="RHEA-COMP:14527"/>
        <dbReference type="Rhea" id="RHEA-COMP:17342"/>
        <dbReference type="ChEBI" id="CHEBI:33019"/>
        <dbReference type="ChEBI" id="CHEBI:61557"/>
        <dbReference type="ChEBI" id="CHEBI:140395"/>
        <dbReference type="EC" id="2.7.7.6"/>
    </reaction>
</comment>
<evidence type="ECO:0000256" key="8">
    <source>
        <dbReference type="RuleBase" id="RU000434"/>
    </source>
</evidence>
<sequence>MAGHLVQYGRRTRRSYARINEILEVPNLIEIQQKSYDWFLEEGLREMFQDISPIQDFTGNLILEFIDYSLGEPKYTVDDAKERDVTYAAPLRVKVRLINKETGEVKEQEVFMGDFPLMTSTGTFIINGAERVIVSQLVRSPSVYFSTKVDKNAKKTYTATVIPNRGAWLELEMDAKDVVYVRIDRTRKIPVTVLLRSLGFGTDAEILDLLGNDEYIRNTLDKDNTDSTEKALIEIYERLRPGEPPTLDNAKSLLVARFFDPKRYDLANVGRYKINKKLHIKNRLFNQRLAESLIDAETGEIIAEAGQMVDRRLLDEIMPHLEKSVGFRTYHVGNGVLDANDIPMQTIDVFSPIEDGKVVKLIANGDIDKSVKNITPADIISSISYFLNLLHGIGSTDDIDHLGNRRLRSVGELLQNQFRIGLSRMERVVRERMSIQDANVITPQALINIRPVIASIKEFFGSSQLSQFMDQTNPLGELTHKRRLSALGPGGLTRERAGMEVRDVHPSHYGRMCPIETPEGPNIGLINSLSTFARVNEYGFIEAPYRWVDPKTGVVTEQIDYLTADEEDNYVIAQANAKLNEDSTFAEDAIIVRYNKQSDNILTMPSERVDYMDVSPKQVVSVATALIPFLENDDSNRALMGSNMQRQAVPLLIPKAPLVGTGMEHKAAKDSGVCIVADYDGIIERSSANEIWLRRVEEVDGQEVKGDIVKYKLHKFMRSNQGTCINQRPIVKRGAAVKAGDILADGPSTEMGELALGRNVVVAFMTWEGYNYEDAILLSEKLVKEDVYTSIHIEEYESEARDTKLGPEEITRDIPNVGEEALRNLDERGIIRIGAEIAAGDILVGKVTPKGVTELTAEERLLHAIFGEKAREVRDTSLRVPHGTDGIVVDVKVFTRENGDELPPGVNQLVRVYIAQKRKISEGDKMAGRHGNKGVVARILPEEDMPFLPDGTPVQIVLNPLGVPSRMNIGQVLEVHLGMAAMQLGIHVATPVFDGAKEYDVFDTMEEAGMQRNGKTVLYDGRTGEEFEREVTVGVMHMIKLAHMVDDKIHARSTGPYSLVTQQPLGGKAQFGGQRFGEMEVWALEAYGAAYTLQEILTVKSDDVVGRVKTYESIVKGENVPEPGVPESFKVLIKELQSLGMDVKILSEDEQEIEMKEMDDEDDAASDKLSLNLEGTEVGAE</sequence>
<feature type="domain" description="RNA polymerase Rpb2" evidence="13">
    <location>
        <begin position="139"/>
        <end position="290"/>
    </location>
</feature>
<keyword evidence="3 7" id="KW-0808">Transferase</keyword>
<feature type="compositionally biased region" description="Acidic residues" evidence="10">
    <location>
        <begin position="1155"/>
        <end position="1164"/>
    </location>
</feature>
<evidence type="ECO:0000259" key="13">
    <source>
        <dbReference type="Pfam" id="PF04561"/>
    </source>
</evidence>
<feature type="domain" description="RNA polymerase beta subunit protrusion" evidence="14">
    <location>
        <begin position="27"/>
        <end position="452"/>
    </location>
</feature>
<dbReference type="GO" id="GO:0032549">
    <property type="term" value="F:ribonucleoside binding"/>
    <property type="evidence" value="ECO:0007669"/>
    <property type="project" value="InterPro"/>
</dbReference>
<feature type="domain" description="DNA-directed RNA polymerase subunit 2 hybrid-binding" evidence="11">
    <location>
        <begin position="680"/>
        <end position="1070"/>
    </location>
</feature>
<gene>
    <name evidence="7" type="primary">rpoB</name>
    <name evidence="17" type="ORF">SAMN05720606_12651</name>
</gene>
<evidence type="ECO:0000313" key="18">
    <source>
        <dbReference type="Proteomes" id="UP000198538"/>
    </source>
</evidence>
<keyword evidence="2 7" id="KW-0240">DNA-directed RNA polymerase</keyword>
<dbReference type="Pfam" id="PF10385">
    <property type="entry name" value="RNA_pol_Rpb2_45"/>
    <property type="match status" value="1"/>
</dbReference>
<evidence type="ECO:0000259" key="14">
    <source>
        <dbReference type="Pfam" id="PF04563"/>
    </source>
</evidence>
<dbReference type="InterPro" id="IPR007645">
    <property type="entry name" value="RNA_pol_Rpb2_3"/>
</dbReference>
<evidence type="ECO:0000256" key="9">
    <source>
        <dbReference type="RuleBase" id="RU363031"/>
    </source>
</evidence>
<accession>A0A1G5LI62</accession>
<feature type="domain" description="RNA polymerase Rpb2" evidence="15">
    <location>
        <begin position="467"/>
        <end position="535"/>
    </location>
</feature>
<feature type="region of interest" description="Disordered" evidence="10">
    <location>
        <begin position="1155"/>
        <end position="1181"/>
    </location>
</feature>
<comment type="similarity">
    <text evidence="7 8">Belongs to the RNA polymerase beta chain family.</text>
</comment>
<evidence type="ECO:0000259" key="11">
    <source>
        <dbReference type="Pfam" id="PF00562"/>
    </source>
</evidence>